<comment type="caution">
    <text evidence="4">The sequence shown here is derived from an EMBL/GenBank/DDBJ whole genome shotgun (WGS) entry which is preliminary data.</text>
</comment>
<keyword evidence="5" id="KW-1185">Reference proteome</keyword>
<dbReference type="AlphaFoldDB" id="A0A8S1RWS2"/>
<keyword evidence="1" id="KW-0547">Nucleotide-binding</keyword>
<dbReference type="GO" id="GO:0005525">
    <property type="term" value="F:GTP binding"/>
    <property type="evidence" value="ECO:0007669"/>
    <property type="project" value="UniProtKB-KW"/>
</dbReference>
<proteinExistence type="predicted"/>
<dbReference type="Pfam" id="PF00071">
    <property type="entry name" value="Ras"/>
    <property type="match status" value="1"/>
</dbReference>
<evidence type="ECO:0000313" key="5">
    <source>
        <dbReference type="Proteomes" id="UP000692954"/>
    </source>
</evidence>
<dbReference type="FunFam" id="3.40.50.300:FF:001447">
    <property type="entry name" value="Ras-related protein Rab-1B"/>
    <property type="match status" value="1"/>
</dbReference>
<evidence type="ECO:0000313" key="4">
    <source>
        <dbReference type="EMBL" id="CAD8130954.1"/>
    </source>
</evidence>
<dbReference type="NCBIfam" id="TIGR00231">
    <property type="entry name" value="small_GTP"/>
    <property type="match status" value="1"/>
</dbReference>
<protein>
    <submittedName>
        <fullName evidence="4">Uncharacterized protein</fullName>
    </submittedName>
</protein>
<dbReference type="SMART" id="SM00173">
    <property type="entry name" value="RAS"/>
    <property type="match status" value="1"/>
</dbReference>
<evidence type="ECO:0000256" key="3">
    <source>
        <dbReference type="ARBA" id="ARBA00023288"/>
    </source>
</evidence>
<organism evidence="4 5">
    <name type="scientific">Paramecium sonneborni</name>
    <dbReference type="NCBI Taxonomy" id="65129"/>
    <lineage>
        <taxon>Eukaryota</taxon>
        <taxon>Sar</taxon>
        <taxon>Alveolata</taxon>
        <taxon>Ciliophora</taxon>
        <taxon>Intramacronucleata</taxon>
        <taxon>Oligohymenophorea</taxon>
        <taxon>Peniculida</taxon>
        <taxon>Parameciidae</taxon>
        <taxon>Paramecium</taxon>
    </lineage>
</organism>
<evidence type="ECO:0000256" key="1">
    <source>
        <dbReference type="ARBA" id="ARBA00022741"/>
    </source>
</evidence>
<dbReference type="InterPro" id="IPR050305">
    <property type="entry name" value="Small_GTPase_Rab"/>
</dbReference>
<dbReference type="SMART" id="SM00174">
    <property type="entry name" value="RHO"/>
    <property type="match status" value="1"/>
</dbReference>
<dbReference type="InterPro" id="IPR001806">
    <property type="entry name" value="Small_GTPase"/>
</dbReference>
<name>A0A8S1RWS2_9CILI</name>
<dbReference type="GO" id="GO:0003924">
    <property type="term" value="F:GTPase activity"/>
    <property type="evidence" value="ECO:0007669"/>
    <property type="project" value="InterPro"/>
</dbReference>
<dbReference type="OrthoDB" id="9989112at2759"/>
<gene>
    <name evidence="4" type="ORF">PSON_ATCC_30995.1.T3490002</name>
</gene>
<sequence length="204" mass="23614">MSNKINLQDQIKKFFKFITLGQLGAGKTSFLVRITHDIYKENFLPKLGFNFEIRNFQVDDQIVQLQIWDTAGLEISQFYIPRLYVNGKNGIFLIFDISDASSFNSIQAWHKKALEEIEILNLDCSFLLVGCKCDQESLRQVPFYVAYSYADEVGISYIETSAKSNINCLEAAKYLSKLCLNKTNENQKKKSIQLTNKKNFFYCY</sequence>
<dbReference type="CDD" id="cd00154">
    <property type="entry name" value="Rab"/>
    <property type="match status" value="1"/>
</dbReference>
<dbReference type="InterPro" id="IPR005225">
    <property type="entry name" value="Small_GTP-bd"/>
</dbReference>
<dbReference type="Proteomes" id="UP000692954">
    <property type="component" value="Unassembled WGS sequence"/>
</dbReference>
<evidence type="ECO:0000256" key="2">
    <source>
        <dbReference type="ARBA" id="ARBA00023134"/>
    </source>
</evidence>
<keyword evidence="3" id="KW-0449">Lipoprotein</keyword>
<accession>A0A8S1RWS2</accession>
<dbReference type="PROSITE" id="PS51419">
    <property type="entry name" value="RAB"/>
    <property type="match status" value="1"/>
</dbReference>
<dbReference type="SMART" id="SM00175">
    <property type="entry name" value="RAB"/>
    <property type="match status" value="1"/>
</dbReference>
<dbReference type="PROSITE" id="PS51421">
    <property type="entry name" value="RAS"/>
    <property type="match status" value="1"/>
</dbReference>
<reference evidence="4" key="1">
    <citation type="submission" date="2021-01" db="EMBL/GenBank/DDBJ databases">
        <authorList>
            <consortium name="Genoscope - CEA"/>
            <person name="William W."/>
        </authorList>
    </citation>
    <scope>NUCLEOTIDE SEQUENCE</scope>
</reference>
<dbReference type="EMBL" id="CAJJDN010000349">
    <property type="protein sequence ID" value="CAD8130954.1"/>
    <property type="molecule type" value="Genomic_DNA"/>
</dbReference>
<keyword evidence="2" id="KW-0342">GTP-binding</keyword>
<dbReference type="PANTHER" id="PTHR47980">
    <property type="entry name" value="LD44762P"/>
    <property type="match status" value="1"/>
</dbReference>